<protein>
    <submittedName>
        <fullName evidence="1">ARM repeat-containing protein</fullName>
    </submittedName>
</protein>
<sequence>MNFAIEVPGAAAPFSFHELCRNLALASEHNDKQRTSATQQLQTWESDPAYYPTLQSVFLDKHSPQSVRLLAIIQLKNAIDRHWRQHAKDFSIPQASKKTIRDRLFQGTVGEGDRQLAKLNALVVAKVVRIEFPSTWSSPFTDLSNLLRATKDGNQLELSGALMLLLRIVKELGSARMLRIQEALQKVTPELVYILGEIYGARTNEWIAFLTNGQDDIGSDAGDAALLAIENSLDALKILRRLLVVGYDEPHKDKSVQEVWTFSQGQFAQFLDFINSGSPKIASYADFLGKHLMQFTKLHLEMAEKHPAAFASLPNSLDLARAYWNITAKFAEGYRDSGGLRQEPSMSDNSKAKTEGPILEKLALKGLLLMRACMKMVYYSKHSIRYRSKERVQEHQQAIEVVKNNLLTNDFIQQIANVIITHLFIFRKSDMDAWEEEPQEWEEREESQGNAWEWEVRPCAEKLFLELLIHYKELLANPLLQYFTTAQNQQADIITKEAVYTAMGLAAANVHEEFDFDAMLKTTIAADAQQTGQLCQIIRRRIAILLSQWVPVSITKESRPLVYEIFRHFLNPDDSCNDIVVRITAARQFKAVVDEFGFEGEMFLPYASEVLTRLLTLLGEIEIDETKLAILETTRSLIQRMETHVSHFGDQIMSALPEIWTSAGELNYMMKQSVLIIMQTLVMSMRTESVRYHPMILPWIAEAMHEAPDKSMYLIEEALELWHSLLTWSSPPLSPENLSLIDISIEKLTEQNEHVMILTNILGAYIMLAPEALLEDRYRGPTFTALCSSLGSKKREQISSATRCTESLIQFSHELGGIPGLRVVVQDMMTTGFITKMLEDIHDSFEAHQTSGPKKRQSRVSGITLADYFAVLSRIAVLDPAIFAEALASLGPLDQVWTWLSAEWFGSLDVTAHIGQQKLSLLALTRLTELPQPMQDIVLHSLQDYFSMWTTVFVQILDREENIGNDQLVITEEPEPTEWDTPKDVRERALFERDPVKRVQSLPFVTERLNNLVQRVGGDQAFQDNWAVNVDKDVLDGFQLFARMSALPSGES</sequence>
<organism evidence="1 2">
    <name type="scientific">Hypoxylon rubiginosum</name>
    <dbReference type="NCBI Taxonomy" id="110542"/>
    <lineage>
        <taxon>Eukaryota</taxon>
        <taxon>Fungi</taxon>
        <taxon>Dikarya</taxon>
        <taxon>Ascomycota</taxon>
        <taxon>Pezizomycotina</taxon>
        <taxon>Sordariomycetes</taxon>
        <taxon>Xylariomycetidae</taxon>
        <taxon>Xylariales</taxon>
        <taxon>Hypoxylaceae</taxon>
        <taxon>Hypoxylon</taxon>
    </lineage>
</organism>
<reference evidence="1 2" key="1">
    <citation type="journal article" date="2022" name="New Phytol.">
        <title>Ecological generalism drives hyperdiversity of secondary metabolite gene clusters in xylarialean endophytes.</title>
        <authorList>
            <person name="Franco M.E.E."/>
            <person name="Wisecaver J.H."/>
            <person name="Arnold A.E."/>
            <person name="Ju Y.M."/>
            <person name="Slot J.C."/>
            <person name="Ahrendt S."/>
            <person name="Moore L.P."/>
            <person name="Eastman K.E."/>
            <person name="Scott K."/>
            <person name="Konkel Z."/>
            <person name="Mondo S.J."/>
            <person name="Kuo A."/>
            <person name="Hayes R.D."/>
            <person name="Haridas S."/>
            <person name="Andreopoulos B."/>
            <person name="Riley R."/>
            <person name="LaButti K."/>
            <person name="Pangilinan J."/>
            <person name="Lipzen A."/>
            <person name="Amirebrahimi M."/>
            <person name="Yan J."/>
            <person name="Adam C."/>
            <person name="Keymanesh K."/>
            <person name="Ng V."/>
            <person name="Louie K."/>
            <person name="Northen T."/>
            <person name="Drula E."/>
            <person name="Henrissat B."/>
            <person name="Hsieh H.M."/>
            <person name="Youens-Clark K."/>
            <person name="Lutzoni F."/>
            <person name="Miadlikowska J."/>
            <person name="Eastwood D.C."/>
            <person name="Hamelin R.C."/>
            <person name="Grigoriev I.V."/>
            <person name="U'Ren J.M."/>
        </authorList>
    </citation>
    <scope>NUCLEOTIDE SEQUENCE [LARGE SCALE GENOMIC DNA]</scope>
    <source>
        <strain evidence="1 2">ER1909</strain>
    </source>
</reference>
<name>A0ACC0D6I5_9PEZI</name>
<comment type="caution">
    <text evidence="1">The sequence shown here is derived from an EMBL/GenBank/DDBJ whole genome shotgun (WGS) entry which is preliminary data.</text>
</comment>
<dbReference type="Proteomes" id="UP001497680">
    <property type="component" value="Unassembled WGS sequence"/>
</dbReference>
<gene>
    <name evidence="1" type="ORF">F4821DRAFT_96596</name>
</gene>
<dbReference type="EMBL" id="MU394303">
    <property type="protein sequence ID" value="KAI6088178.1"/>
    <property type="molecule type" value="Genomic_DNA"/>
</dbReference>
<keyword evidence="2" id="KW-1185">Reference proteome</keyword>
<accession>A0ACC0D6I5</accession>
<evidence type="ECO:0000313" key="1">
    <source>
        <dbReference type="EMBL" id="KAI6088178.1"/>
    </source>
</evidence>
<evidence type="ECO:0000313" key="2">
    <source>
        <dbReference type="Proteomes" id="UP001497680"/>
    </source>
</evidence>
<proteinExistence type="predicted"/>